<dbReference type="EMBL" id="WHPF01000003">
    <property type="protein sequence ID" value="NNV54702.1"/>
    <property type="molecule type" value="Genomic_DNA"/>
</dbReference>
<feature type="compositionally biased region" description="Polar residues" evidence="1">
    <location>
        <begin position="286"/>
        <end position="298"/>
    </location>
</feature>
<feature type="chain" id="PRO_5035329745" description="DUF3300 domain-containing protein" evidence="2">
    <location>
        <begin position="23"/>
        <end position="382"/>
    </location>
</feature>
<evidence type="ECO:0000256" key="2">
    <source>
        <dbReference type="SAM" id="SignalP"/>
    </source>
</evidence>
<evidence type="ECO:0000256" key="1">
    <source>
        <dbReference type="SAM" id="MobiDB-lite"/>
    </source>
</evidence>
<comment type="caution">
    <text evidence="3">The sequence shown here is derived from an EMBL/GenBank/DDBJ whole genome shotgun (WGS) entry which is preliminary data.</text>
</comment>
<evidence type="ECO:0000313" key="3">
    <source>
        <dbReference type="EMBL" id="NNV54702.1"/>
    </source>
</evidence>
<proteinExistence type="predicted"/>
<feature type="signal peptide" evidence="2">
    <location>
        <begin position="1"/>
        <end position="22"/>
    </location>
</feature>
<evidence type="ECO:0000313" key="4">
    <source>
        <dbReference type="Proteomes" id="UP000598971"/>
    </source>
</evidence>
<accession>A0A8J8FBW7</accession>
<dbReference type="RefSeq" id="WP_171606630.1">
    <property type="nucleotide sequence ID" value="NZ_WHPF01000003.1"/>
</dbReference>
<gene>
    <name evidence="3" type="ORF">GD597_04450</name>
</gene>
<reference evidence="3" key="1">
    <citation type="submission" date="2019-10" db="EMBL/GenBank/DDBJ databases">
        <title>Draft genome sequence of Panacibacter sp. KCS-6.</title>
        <authorList>
            <person name="Yim K.J."/>
        </authorList>
    </citation>
    <scope>NUCLEOTIDE SEQUENCE</scope>
    <source>
        <strain evidence="3">KCS-6</strain>
    </source>
</reference>
<sequence>MKFKNIIPLLFALFLFTITANAQNNETPTDSLGLPGDNLNLYAVLKIFKESETLELFEKKLNDEANKINNLDLDGDNKINYIRVVDNAKDNFHAIVLQVAINEKENQDVAVISVDKDDKGNVTIQVTGDEELYGKDYIIEPDYDDGTSTQVSGTPNPGYQAPDNNPIIDGQKIIAEKTTPYEVAGWPVVQYMFLPSYVLWVSPWHYHYYPSYWRPWTPFYWHYYYGYHYHYNSYYYAHYRRWHYHRSYWWNDYYYRPRRSISITVTTRRQSGYYRKTYSRPDTRKQGSSYYYQRNPSAQKPAVRPPANRPSTRPAVNKPVTRPVVKPPVNKPVTRPVVKPPVNKPVTRPAVTPPVNKPVTRPAVKPPVQKPSTRPVIKPGRY</sequence>
<dbReference type="Proteomes" id="UP000598971">
    <property type="component" value="Unassembled WGS sequence"/>
</dbReference>
<keyword evidence="2" id="KW-0732">Signal</keyword>
<name>A0A8J8FBW7_9BACT</name>
<keyword evidence="4" id="KW-1185">Reference proteome</keyword>
<organism evidence="3 4">
    <name type="scientific">Limnovirga soli</name>
    <dbReference type="NCBI Taxonomy" id="2656915"/>
    <lineage>
        <taxon>Bacteria</taxon>
        <taxon>Pseudomonadati</taxon>
        <taxon>Bacteroidota</taxon>
        <taxon>Chitinophagia</taxon>
        <taxon>Chitinophagales</taxon>
        <taxon>Chitinophagaceae</taxon>
        <taxon>Limnovirga</taxon>
    </lineage>
</organism>
<evidence type="ECO:0008006" key="5">
    <source>
        <dbReference type="Google" id="ProtNLM"/>
    </source>
</evidence>
<dbReference type="AlphaFoldDB" id="A0A8J8FBW7"/>
<protein>
    <recommendedName>
        <fullName evidence="5">DUF3300 domain-containing protein</fullName>
    </recommendedName>
</protein>
<feature type="region of interest" description="Disordered" evidence="1">
    <location>
        <begin position="274"/>
        <end position="382"/>
    </location>
</feature>